<reference evidence="12" key="1">
    <citation type="submission" date="2022-07" db="EMBL/GenBank/DDBJ databases">
        <title>Genome Sequence of Physisporinus lineatus.</title>
        <authorList>
            <person name="Buettner E."/>
        </authorList>
    </citation>
    <scope>NUCLEOTIDE SEQUENCE</scope>
    <source>
        <strain evidence="12">VT162</strain>
    </source>
</reference>
<protein>
    <recommendedName>
        <fullName evidence="11">SH3 domain-containing protein</fullName>
    </recommendedName>
</protein>
<keyword evidence="8 10" id="KW-0472">Membrane</keyword>
<feature type="transmembrane region" description="Helical" evidence="10">
    <location>
        <begin position="53"/>
        <end position="71"/>
    </location>
</feature>
<evidence type="ECO:0000256" key="10">
    <source>
        <dbReference type="SAM" id="Phobius"/>
    </source>
</evidence>
<keyword evidence="5 10" id="KW-0812">Transmembrane</keyword>
<evidence type="ECO:0000256" key="9">
    <source>
        <dbReference type="PROSITE-ProRule" id="PRU00192"/>
    </source>
</evidence>
<dbReference type="SMART" id="SM00326">
    <property type="entry name" value="SH3"/>
    <property type="match status" value="1"/>
</dbReference>
<dbReference type="PROSITE" id="PS50002">
    <property type="entry name" value="SH3"/>
    <property type="match status" value="1"/>
</dbReference>
<evidence type="ECO:0000256" key="3">
    <source>
        <dbReference type="ARBA" id="ARBA00022443"/>
    </source>
</evidence>
<gene>
    <name evidence="12" type="ORF">NLI96_g3014</name>
</gene>
<dbReference type="GO" id="GO:0005886">
    <property type="term" value="C:plasma membrane"/>
    <property type="evidence" value="ECO:0007669"/>
    <property type="project" value="UniProtKB-SubCell"/>
</dbReference>
<evidence type="ECO:0000256" key="5">
    <source>
        <dbReference type="ARBA" id="ARBA00022692"/>
    </source>
</evidence>
<evidence type="ECO:0000259" key="11">
    <source>
        <dbReference type="PROSITE" id="PS50002"/>
    </source>
</evidence>
<accession>A0AAD5VCY8</accession>
<dbReference type="Pfam" id="PF00018">
    <property type="entry name" value="SH3_1"/>
    <property type="match status" value="1"/>
</dbReference>
<evidence type="ECO:0000256" key="1">
    <source>
        <dbReference type="ARBA" id="ARBA00004651"/>
    </source>
</evidence>
<organism evidence="12 13">
    <name type="scientific">Meripilus lineatus</name>
    <dbReference type="NCBI Taxonomy" id="2056292"/>
    <lineage>
        <taxon>Eukaryota</taxon>
        <taxon>Fungi</taxon>
        <taxon>Dikarya</taxon>
        <taxon>Basidiomycota</taxon>
        <taxon>Agaricomycotina</taxon>
        <taxon>Agaricomycetes</taxon>
        <taxon>Polyporales</taxon>
        <taxon>Meripilaceae</taxon>
        <taxon>Meripilus</taxon>
    </lineage>
</organism>
<dbReference type="InterPro" id="IPR001452">
    <property type="entry name" value="SH3_domain"/>
</dbReference>
<evidence type="ECO:0000256" key="2">
    <source>
        <dbReference type="ARBA" id="ARBA00009739"/>
    </source>
</evidence>
<dbReference type="SUPFAM" id="SSF50044">
    <property type="entry name" value="SH3-domain"/>
    <property type="match status" value="1"/>
</dbReference>
<proteinExistence type="inferred from homology"/>
<name>A0AAD5VCY8_9APHY</name>
<keyword evidence="13" id="KW-1185">Reference proteome</keyword>
<dbReference type="InterPro" id="IPR035522">
    <property type="entry name" value="Sho1_SH3"/>
</dbReference>
<evidence type="ECO:0000256" key="7">
    <source>
        <dbReference type="ARBA" id="ARBA00023016"/>
    </source>
</evidence>
<sequence length="358" mass="36700">MPPRGSEGLDFTPILTHYLFLLTTILAFIGWFTAFIGQAVANAQINHTVVGTLWFAIFLQLFLILGVVHTLATDSISMHRFQISIFAAVAIVFAVDGVNMGIFSSASSLQAMGAGWLLLAIVNIIWALYFTSEEDSLMFHVFNSLGTGGLTPPSRRRRTRPMSVHNTGNGYTAYQATPGGMTAMGPGGYDAKMNSFSAPIGSANSFKATSADARSLGGAGSINGPPTGGSNVGADNAGLASPLMGSGAAGVGAGGGLGLGQNSFSMGATTTADTSAVSAGANTTGGAAATAADGSLYKAKALYAYTASADDPNEISFTKGEILEIVDKQGKWWQTKKADGTIGNALSSLLKSLLQLSG</sequence>
<evidence type="ECO:0000313" key="13">
    <source>
        <dbReference type="Proteomes" id="UP001212997"/>
    </source>
</evidence>
<evidence type="ECO:0000256" key="4">
    <source>
        <dbReference type="ARBA" id="ARBA00022475"/>
    </source>
</evidence>
<comment type="caution">
    <text evidence="12">The sequence shown here is derived from an EMBL/GenBank/DDBJ whole genome shotgun (WGS) entry which is preliminary data.</text>
</comment>
<evidence type="ECO:0000313" key="12">
    <source>
        <dbReference type="EMBL" id="KAJ3488195.1"/>
    </source>
</evidence>
<keyword evidence="3 9" id="KW-0728">SH3 domain</keyword>
<dbReference type="Proteomes" id="UP001212997">
    <property type="component" value="Unassembled WGS sequence"/>
</dbReference>
<feature type="domain" description="SH3" evidence="11">
    <location>
        <begin position="294"/>
        <end position="355"/>
    </location>
</feature>
<keyword evidence="6 10" id="KW-1133">Transmembrane helix</keyword>
<feature type="transmembrane region" description="Helical" evidence="10">
    <location>
        <begin position="20"/>
        <end position="41"/>
    </location>
</feature>
<dbReference type="CDD" id="cd11855">
    <property type="entry name" value="SH3_Sho1p"/>
    <property type="match status" value="1"/>
</dbReference>
<keyword evidence="4" id="KW-1003">Cell membrane</keyword>
<comment type="similarity">
    <text evidence="2">Belongs to the SHO1 family.</text>
</comment>
<dbReference type="Gene3D" id="2.30.30.40">
    <property type="entry name" value="SH3 Domains"/>
    <property type="match status" value="1"/>
</dbReference>
<comment type="subcellular location">
    <subcellularLocation>
        <location evidence="1">Cell membrane</location>
        <topology evidence="1">Multi-pass membrane protein</topology>
    </subcellularLocation>
</comment>
<dbReference type="AlphaFoldDB" id="A0AAD5VCY8"/>
<feature type="transmembrane region" description="Helical" evidence="10">
    <location>
        <begin position="83"/>
        <end position="103"/>
    </location>
</feature>
<feature type="transmembrane region" description="Helical" evidence="10">
    <location>
        <begin position="109"/>
        <end position="130"/>
    </location>
</feature>
<dbReference type="InterPro" id="IPR036028">
    <property type="entry name" value="SH3-like_dom_sf"/>
</dbReference>
<dbReference type="EMBL" id="JANAWD010000072">
    <property type="protein sequence ID" value="KAJ3488195.1"/>
    <property type="molecule type" value="Genomic_DNA"/>
</dbReference>
<keyword evidence="7" id="KW-0346">Stress response</keyword>
<evidence type="ECO:0000256" key="6">
    <source>
        <dbReference type="ARBA" id="ARBA00022989"/>
    </source>
</evidence>
<evidence type="ECO:0000256" key="8">
    <source>
        <dbReference type="ARBA" id="ARBA00023136"/>
    </source>
</evidence>